<dbReference type="CDD" id="cd00112">
    <property type="entry name" value="LDLa"/>
    <property type="match status" value="1"/>
</dbReference>
<keyword evidence="12" id="KW-0547">Nucleotide-binding</keyword>
<evidence type="ECO:0000256" key="3">
    <source>
        <dbReference type="ARBA" id="ARBA00004300"/>
    </source>
</evidence>
<evidence type="ECO:0000313" key="39">
    <source>
        <dbReference type="Proteomes" id="UP000736164"/>
    </source>
</evidence>
<dbReference type="InterPro" id="IPR043504">
    <property type="entry name" value="Peptidase_S1_PA_chymotrypsin"/>
</dbReference>
<dbReference type="Proteomes" id="UP000736164">
    <property type="component" value="Unassembled WGS sequence"/>
</dbReference>
<evidence type="ECO:0000256" key="18">
    <source>
        <dbReference type="ARBA" id="ARBA00022990"/>
    </source>
</evidence>
<evidence type="ECO:0000256" key="20">
    <source>
        <dbReference type="ARBA" id="ARBA00023140"/>
    </source>
</evidence>
<dbReference type="PROSITE" id="PS00134">
    <property type="entry name" value="TRYPSIN_HIS"/>
    <property type="match status" value="1"/>
</dbReference>
<dbReference type="InterPro" id="IPR036055">
    <property type="entry name" value="LDL_receptor-like_sf"/>
</dbReference>
<dbReference type="PANTHER" id="PTHR37079">
    <property type="entry name" value="SERINE/THREONINE-PROTEIN KINASE ATM"/>
    <property type="match status" value="1"/>
</dbReference>
<dbReference type="GO" id="GO:0000724">
    <property type="term" value="P:double-strand break repair via homologous recombination"/>
    <property type="evidence" value="ECO:0007669"/>
    <property type="project" value="UniProtKB-ARBA"/>
</dbReference>
<evidence type="ECO:0000259" key="35">
    <source>
        <dbReference type="PROSITE" id="PS50287"/>
    </source>
</evidence>
<dbReference type="Gene3D" id="3.30.1010.10">
    <property type="entry name" value="Phosphatidylinositol 3-kinase Catalytic Subunit, Chain A, domain 4"/>
    <property type="match status" value="1"/>
</dbReference>
<evidence type="ECO:0000256" key="17">
    <source>
        <dbReference type="ARBA" id="ARBA00022840"/>
    </source>
</evidence>
<feature type="domain" description="FAT" evidence="37">
    <location>
        <begin position="2014"/>
        <end position="2668"/>
    </location>
</feature>
<dbReference type="InterPro" id="IPR001254">
    <property type="entry name" value="Trypsin_dom"/>
</dbReference>
<dbReference type="GO" id="GO:0004252">
    <property type="term" value="F:serine-type endopeptidase activity"/>
    <property type="evidence" value="ECO:0007669"/>
    <property type="project" value="InterPro"/>
</dbReference>
<feature type="non-terminal residue" evidence="38">
    <location>
        <position position="1"/>
    </location>
</feature>
<feature type="disulfide bond" evidence="30">
    <location>
        <begin position="3269"/>
        <end position="3284"/>
    </location>
</feature>
<dbReference type="SUPFAM" id="SSF56112">
    <property type="entry name" value="Protein kinase-like (PK-like)"/>
    <property type="match status" value="1"/>
</dbReference>
<dbReference type="PROSITE" id="PS50290">
    <property type="entry name" value="PI3_4_KINASE_3"/>
    <property type="match status" value="1"/>
</dbReference>
<evidence type="ECO:0000256" key="11">
    <source>
        <dbReference type="ARBA" id="ARBA00022679"/>
    </source>
</evidence>
<dbReference type="GO" id="GO:0010212">
    <property type="term" value="P:response to ionizing radiation"/>
    <property type="evidence" value="ECO:0007669"/>
    <property type="project" value="UniProtKB-ARBA"/>
</dbReference>
<dbReference type="EMBL" id="JAAWVO010073544">
    <property type="protein sequence ID" value="MBN3324918.1"/>
    <property type="molecule type" value="Genomic_DNA"/>
</dbReference>
<dbReference type="PROSITE" id="PS51189">
    <property type="entry name" value="FAT"/>
    <property type="match status" value="1"/>
</dbReference>
<dbReference type="PRINTS" id="PR00722">
    <property type="entry name" value="CHYMOTRYPSIN"/>
</dbReference>
<evidence type="ECO:0000256" key="12">
    <source>
        <dbReference type="ARBA" id="ARBA00022741"/>
    </source>
</evidence>
<dbReference type="GO" id="GO:0006508">
    <property type="term" value="P:proteolysis"/>
    <property type="evidence" value="ECO:0007669"/>
    <property type="project" value="UniProtKB-KW"/>
</dbReference>
<dbReference type="SMART" id="SM00146">
    <property type="entry name" value="PI3Kc"/>
    <property type="match status" value="1"/>
</dbReference>
<keyword evidence="16 32" id="KW-0720">Serine protease</keyword>
<dbReference type="Gene3D" id="4.10.400.10">
    <property type="entry name" value="Low-density Lipoprotein Receptor"/>
    <property type="match status" value="1"/>
</dbReference>
<dbReference type="GO" id="GO:0005777">
    <property type="term" value="C:peroxisome"/>
    <property type="evidence" value="ECO:0007669"/>
    <property type="project" value="UniProtKB-SubCell"/>
</dbReference>
<evidence type="ECO:0000256" key="9">
    <source>
        <dbReference type="ARBA" id="ARBA00022553"/>
    </source>
</evidence>
<dbReference type="GO" id="GO:0005524">
    <property type="term" value="F:ATP binding"/>
    <property type="evidence" value="ECO:0007669"/>
    <property type="project" value="UniProtKB-KW"/>
</dbReference>
<dbReference type="InterPro" id="IPR014009">
    <property type="entry name" value="PIK_FAT"/>
</dbReference>
<evidence type="ECO:0000256" key="33">
    <source>
        <dbReference type="SAM" id="MobiDB-lite"/>
    </source>
</evidence>
<keyword evidence="24" id="KW-0539">Nucleus</keyword>
<keyword evidence="18" id="KW-0007">Acetylation</keyword>
<evidence type="ECO:0000256" key="23">
    <source>
        <dbReference type="ARBA" id="ARBA00023212"/>
    </source>
</evidence>
<dbReference type="Gene3D" id="2.40.10.10">
    <property type="entry name" value="Trypsin-like serine proteases"/>
    <property type="match status" value="1"/>
</dbReference>
<dbReference type="GO" id="GO:0010506">
    <property type="term" value="P:regulation of autophagy"/>
    <property type="evidence" value="ECO:0007669"/>
    <property type="project" value="UniProtKB-ARBA"/>
</dbReference>
<sequence>MLSSPKYRLWYVLQGPFVINTALSCERRANSPAIRLSPATDPAATAPTYPKPASQCRPVQRHPEDNMSLLLHELLMCCRGLESDKATERKKEADKFKRLIVSPETVEALDRASSSRAAKGSKQLTWDAVFGVLRRYVERETEALQTGKANVSATTQANRHKKMQEVSSLLKFFIRCANKRGPRLKCTDLLAHLVGVLRSSFSCSAYGEDYSSILLDILSVRKYWCEVTQHQWAELLEVYCGFYNSSSSAINRVLVSRIIHTLVRGCCLQTEGLAHKLFKFFSRALLNARREKYLAVLEHLLAALNIFLRASAVNCRTRVCGLGEELLPSVLCVWAQRRPQDLLKEEIVRFFHLQLRVHHPKGAKTQDKGAHAEDWAKWQSLLYSLYDALVSEIGQIGSRGKYSTGSRHIAVKENLIELTADVCQQLFTHDTQVLEVTQSHLEVTQPEGGAPSKRRRIELGWEVVREHLQPSHSDFNVIPWLQITEVLLSKYPSILPGRELVPLLSALCQLLQQQRRGERSLYVMRCLRAAVAAACRALQPGPELRKLWSRLWALALQGVSSPQAEALSLGLLHAIVRAALAPADKELWRVFSGSACKPSPAAAQCLAQVLLQCVVPERLDTGLHCAVADEGSGPPSPREAITRWLLLYELSEEGEESSKPHLVVCRDFPHQLVPRILVALMLKDSRSGMDFLQAPLSWDSLPQERSVSDEEDALVEIESLYLQSTFDEMPNHVISGAQSCSKDSARGPHTVLQPVRERVEGDLMSVADHLLDCYSPDSQTTPPECLIRCMSLLTGVLGGYVHIQFLSEEEVCQTALFQKAQSLAQQVSEFFSTERSKIPDNRVFAAIRSVVEQLMTCLRRQEKDSLSLISWRLFLRILPSRLLNELAEVYKVLLTIPGQRGSVACEAEHAAGEPGGPAEIDLFDDASEAQTSGGTDAGAGSNSSDAQYGTGAKSALAEEHLTKQDLASQAALQLLCLCASSEAFPGLSFRPADVRRKLLLHLEAMDFAKPLHLSTYLTLLRELPAEDTSLSAEDFSSLLRPLRDLCSLYRRDQEVCTAILLSLLPTIRSLSRAGTQADEQAEAQGAVLRVVSGFWQVFLGKAGRCTASVRAAVVKCLVALLEADPRCQWAVLSMEEEELSVAAALPLYLADAHHHVRMLAAMSLDRLFQETERHSHGKRRMLPLKVQQSAFENVYLKAQEGIKIQRDCVSEEVQDGKLNHKATLLKTISVVMCCSPVCEKQALFALFQSHKENAVEAQLIKKVLEAVSKTVSCRSTESFVSSHLHYLIVEWLGQERTEYSLPAFPYVLLNCSSLQDFYSSCYHVLVPHLVFLDEFDQVKAIGRQIEKDWKELLADCFPKIMVNILPFFALPGQGAHTAQQREKASRVYELLKGSDCLGKQRIDSLIHSNLSEIVVELLMTLYENGSEEAGERGELSRFIGELDPAPNPPYFSSYVIKATLDYLSRCHSSTHKTLVTILSKNPISIQKILLAICKKASDTSNAYEKHRILLMYWLFVKMLLQEVKDGLGGAWAFVLRDVIYTLIHFLGRRPAQLDEVTTRSFSLCCDLLGAVCQTAVQFCGDALESHLQVIVGTLTTLVASQPTVSQQQVLNLLEFLVVTNQDNEHLRRAIPLLEPFPDRPAFRELRAVQQQLKYSRGAFTLREEIDHFLSVSPCDSLPLTRLEGLKDLTRQFQRRKEQLAALLKECQDNPANSVLAKLVMSLLQLCKLAMSHSGGNHVLEAAGACLGELGPVNFSTISLLHKDTLRSRAQELFPDKELQWIFIIFNTANSALTDQRIEVRSAAALCLKNMLATQSGARFWEEHRNSNDPLLVYLHPFRPPKKKFLEVERRAGSGEELDSAELWVPGRRHHDDWLRTLCTALLDSGGVRSEVLLLTGPLCQVKTDFCQLVLPLFIHDILLHDSDGSWRGLLSGHVQAFFASFSAAAVSSRSTTPAPSDSETESPSPGLVDKLSLRTMLAVIDYLRRQKRPVEREGGPSYGTVRDSNFWLELDYVMLAQAAQCCSAPFTALLYAEIYVDKIQSDREESSRAVSGAARRIQFEEPSQSCTIASLSEKSREESGVSLQDLLTDVYRSIGEPDSLYGCGGGRMLHLLTRIRTYEHEALWGKALASYDLHANLPEVTRQVGIIQALQNCGLSSTMLTFLRGLDRESMEASAELQEMSFQAAWRNTQWDCVPSERNDKTGPGFHESVYCTLQALRDKEFSAFSQILKDARESEVGELCRGSLEAVSSLYPALCNLQRISELESVGQVLASLGTAQELGAVFRNWERHSQLLADSDFSFQEPIMALRTAVHKTLLEQEKENERKEILHSALTSQLLELSKLARASGNTQLAERAMVRIKQHSSTRAGMALWQLEEAQVFWAKREQSLALGILRQLIKTLGDEVDFNPSLAPMYAECLRLSGNWLAESCLESPGVILENYLERAVEVIEDHMGGTDALLQSGKMQAFLSLARFSDAQYQSIDNYMKSSEFENKQALLEKAKQEVDLMKEHKVANNRYTVKVQRELKLDEKALSNLQADCRRFLCKAVQNYVKCLELGEEHDLWVFRLCSLWLENCDVKEVCDMMKEGVKKIPSYKFLPLMYQLAARMGTKTPGGAAGATGFHDVLTEETPSVCPYLPGGDSTSGPASRVCLDHPHHTVFIILALVNADKDESFSQSETSKSKRISKSTPRQTSQLDKERSAVALKVIDVVRKRRARMIKGIETLCDAYISLAYMDASRYKNEKSIQIPADQPITRIKDLEDVVIPTVEMKVDPSGRYEDLVTIRSFRPRFHLAGGVNLPKIVDCEGSDGRDRRQLVKGQDDLRQDAVMQQVFHMCNVLLQRNSETRKRKLTVRRYKVVPFSQRSGVLEWCSGTMPLGDFLVDASKGAHKRFRPNDWSSMACRRKMNEAQKFGFDGRLRVFLEVCQNFRPVFRYFCMERFLDPAVWLERRLAYTHSVATSSIVGYIVGLGDRHIQNILIDEQTAELVHIDLGVAFEQGKILPTPETVPFRLTRDIVDGMGITGVEGVFRRCCEKTMEVMRSSQEALLTIVEVLLYDPLFDWTMSPLKAFYLQQQLEEQTELNATLNSTLGGEELESHRKSSDTQSFNKVAERVLLRLQEKLKGVEEGAVLSVDGQGCGAVQQCPLQGQGDEEIPVLTGTVDKSDTTYWAVTQCGVACLSDCHRNRRPHAKLKVQKWLKEQRLVTGRPKRERTEAPPAPVPQYAPRPIPTHYSSTQWQPPAAHSHTVSSTCVLGLFCQRSQLCVGASQWCDGVRDCPGGEDESQCLRLYGSSFLLQAYSTKSRSWKAVCADGWNDVYGKAACEQIGYSRRTYVSSGALKQDSSGSQGFFKLVPGLGSGTVLQRQLSSSNSCASDAVVTLRCIACGARRGPSARIVGGEEASPGEWPWQVSLQVRNSHVCGGSIITPDWILTAAHCVEKYSSPRDWTVSAGVLTLSATRRAPQYTVSHIISNSYDTNTKNNDVALMKLHTPLQLSGKRGTVMPVCLPNVGLNIYPNQKCWISGWGATRDGGSSSETLMKAQVSLIDRAVCNKRTVYAGLITNTMICAGSLQGGVDSCQGDSGGPLVAEVDSLWWLLGDTSWGYGCALRNKPGVYGNVTAFLDWVYQQMKVH</sequence>
<dbReference type="GO" id="GO:0043068">
    <property type="term" value="P:positive regulation of programmed cell death"/>
    <property type="evidence" value="ECO:0007669"/>
    <property type="project" value="UniProtKB-ARBA"/>
</dbReference>
<dbReference type="GO" id="GO:0007127">
    <property type="term" value="P:meiosis I"/>
    <property type="evidence" value="ECO:0007669"/>
    <property type="project" value="UniProtKB-ARBA"/>
</dbReference>
<keyword evidence="21 30" id="KW-1015">Disulfide bond</keyword>
<dbReference type="InterPro" id="IPR018936">
    <property type="entry name" value="PI3/4_kinase_CS"/>
</dbReference>
<dbReference type="InterPro" id="IPR001190">
    <property type="entry name" value="SRCR"/>
</dbReference>
<dbReference type="PROSITE" id="PS50068">
    <property type="entry name" value="LDLRA_2"/>
    <property type="match status" value="1"/>
</dbReference>
<evidence type="ECO:0000256" key="30">
    <source>
        <dbReference type="PROSITE-ProRule" id="PRU00124"/>
    </source>
</evidence>
<evidence type="ECO:0000313" key="38">
    <source>
        <dbReference type="EMBL" id="MBN3324918.1"/>
    </source>
</evidence>
<evidence type="ECO:0000256" key="26">
    <source>
        <dbReference type="ARBA" id="ARBA00023329"/>
    </source>
</evidence>
<dbReference type="GO" id="GO:1904262">
    <property type="term" value="P:negative regulation of TORC1 signaling"/>
    <property type="evidence" value="ECO:0007669"/>
    <property type="project" value="UniProtKB-ARBA"/>
</dbReference>
<evidence type="ECO:0000259" key="34">
    <source>
        <dbReference type="PROSITE" id="PS50240"/>
    </source>
</evidence>
<keyword evidence="25" id="KW-0131">Cell cycle</keyword>
<reference evidence="38" key="1">
    <citation type="journal article" date="2021" name="Cell">
        <title>Tracing the genetic footprints of vertebrate landing in non-teleost ray-finned fishes.</title>
        <authorList>
            <person name="Bi X."/>
            <person name="Wang K."/>
            <person name="Yang L."/>
            <person name="Pan H."/>
            <person name="Jiang H."/>
            <person name="Wei Q."/>
            <person name="Fang M."/>
            <person name="Yu H."/>
            <person name="Zhu C."/>
            <person name="Cai Y."/>
            <person name="He Y."/>
            <person name="Gan X."/>
            <person name="Zeng H."/>
            <person name="Yu D."/>
            <person name="Zhu Y."/>
            <person name="Jiang H."/>
            <person name="Qiu Q."/>
            <person name="Yang H."/>
            <person name="Zhang Y.E."/>
            <person name="Wang W."/>
            <person name="Zhu M."/>
            <person name="He S."/>
            <person name="Zhang G."/>
        </authorList>
    </citation>
    <scope>NUCLEOTIDE SEQUENCE</scope>
    <source>
        <strain evidence="38">Allg_001</strain>
    </source>
</reference>
<evidence type="ECO:0000256" key="22">
    <source>
        <dbReference type="ARBA" id="ARBA00023180"/>
    </source>
</evidence>
<dbReference type="Pfam" id="PF11640">
    <property type="entry name" value="TAN"/>
    <property type="match status" value="1"/>
</dbReference>
<evidence type="ECO:0000256" key="25">
    <source>
        <dbReference type="ARBA" id="ARBA00023306"/>
    </source>
</evidence>
<protein>
    <recommendedName>
        <fullName evidence="29">Serine-protein kinase ATM</fullName>
        <ecNumber evidence="6">2.7.11.1</ecNumber>
    </recommendedName>
</protein>
<dbReference type="InterPro" id="IPR000403">
    <property type="entry name" value="PI3/4_kinase_cat_dom"/>
</dbReference>
<keyword evidence="7" id="KW-0963">Cytoplasm</keyword>
<dbReference type="PROSITE" id="PS50240">
    <property type="entry name" value="TRYPSIN_DOM"/>
    <property type="match status" value="1"/>
</dbReference>
<feature type="region of interest" description="Disordered" evidence="33">
    <location>
        <begin position="929"/>
        <end position="949"/>
    </location>
</feature>
<feature type="region of interest" description="Disordered" evidence="33">
    <location>
        <begin position="3205"/>
        <end position="3224"/>
    </location>
</feature>
<dbReference type="Pfam" id="PF02259">
    <property type="entry name" value="FAT"/>
    <property type="match status" value="1"/>
</dbReference>
<dbReference type="GO" id="GO:0004674">
    <property type="term" value="F:protein serine/threonine kinase activity"/>
    <property type="evidence" value="ECO:0007669"/>
    <property type="project" value="UniProtKB-KW"/>
</dbReference>
<dbReference type="SUPFAM" id="SSF56487">
    <property type="entry name" value="SRCR-like"/>
    <property type="match status" value="1"/>
</dbReference>
<evidence type="ECO:0000256" key="31">
    <source>
        <dbReference type="PROSITE-ProRule" id="PRU00196"/>
    </source>
</evidence>
<comment type="caution">
    <text evidence="38">The sequence shown here is derived from an EMBL/GenBank/DDBJ whole genome shotgun (WGS) entry which is preliminary data.</text>
</comment>
<keyword evidence="14 38" id="KW-0418">Kinase</keyword>
<evidence type="ECO:0000256" key="19">
    <source>
        <dbReference type="ARBA" id="ARBA00023125"/>
    </source>
</evidence>
<keyword evidence="17" id="KW-0067">ATP-binding</keyword>
<comment type="caution">
    <text evidence="31">Lacks conserved residue(s) required for the propagation of feature annotation.</text>
</comment>
<evidence type="ECO:0000256" key="5">
    <source>
        <dbReference type="ARBA" id="ARBA00010769"/>
    </source>
</evidence>
<dbReference type="FunFam" id="1.10.1070.11:FF:000011">
    <property type="entry name" value="Serine-protein kinase ATM"/>
    <property type="match status" value="1"/>
</dbReference>
<keyword evidence="13" id="KW-0227">DNA damage</keyword>
<dbReference type="InterPro" id="IPR021668">
    <property type="entry name" value="TAN"/>
</dbReference>
<evidence type="ECO:0000256" key="32">
    <source>
        <dbReference type="RuleBase" id="RU363034"/>
    </source>
</evidence>
<dbReference type="InterPro" id="IPR033116">
    <property type="entry name" value="TRYPSIN_SER"/>
</dbReference>
<dbReference type="SMART" id="SM00020">
    <property type="entry name" value="Tryp_SPc"/>
    <property type="match status" value="1"/>
</dbReference>
<dbReference type="SMART" id="SM00202">
    <property type="entry name" value="SR"/>
    <property type="match status" value="1"/>
</dbReference>
<keyword evidence="9" id="KW-0597">Phosphoprotein</keyword>
<dbReference type="InterPro" id="IPR009003">
    <property type="entry name" value="Peptidase_S1_PA"/>
</dbReference>
<proteinExistence type="inferred from homology"/>
<dbReference type="PROSITE" id="PS00916">
    <property type="entry name" value="PI3_4_KINASE_2"/>
    <property type="match status" value="1"/>
</dbReference>
<comment type="catalytic activity">
    <reaction evidence="28">
        <text>L-seryl-[protein] + ATP = O-phospho-L-seryl-[protein] + ADP + H(+)</text>
        <dbReference type="Rhea" id="RHEA:17989"/>
        <dbReference type="Rhea" id="RHEA-COMP:9863"/>
        <dbReference type="Rhea" id="RHEA-COMP:11604"/>
        <dbReference type="ChEBI" id="CHEBI:15378"/>
        <dbReference type="ChEBI" id="CHEBI:29999"/>
        <dbReference type="ChEBI" id="CHEBI:30616"/>
        <dbReference type="ChEBI" id="CHEBI:83421"/>
        <dbReference type="ChEBI" id="CHEBI:456216"/>
        <dbReference type="EC" id="2.7.11.1"/>
    </reaction>
    <physiologicalReaction direction="left-to-right" evidence="28">
        <dbReference type="Rhea" id="RHEA:17990"/>
    </physiologicalReaction>
</comment>
<dbReference type="PROSITE" id="PS00915">
    <property type="entry name" value="PI3_4_KINASE_1"/>
    <property type="match status" value="1"/>
</dbReference>
<evidence type="ECO:0000256" key="29">
    <source>
        <dbReference type="ARBA" id="ARBA00067340"/>
    </source>
</evidence>
<dbReference type="CDD" id="cd00190">
    <property type="entry name" value="Tryp_SPc"/>
    <property type="match status" value="1"/>
</dbReference>
<dbReference type="InterPro" id="IPR016024">
    <property type="entry name" value="ARM-type_fold"/>
</dbReference>
<dbReference type="GO" id="GO:0031410">
    <property type="term" value="C:cytoplasmic vesicle"/>
    <property type="evidence" value="ECO:0007669"/>
    <property type="project" value="UniProtKB-SubCell"/>
</dbReference>
<dbReference type="Pfam" id="PF00454">
    <property type="entry name" value="PI3_PI4_kinase"/>
    <property type="match status" value="1"/>
</dbReference>
<dbReference type="GO" id="GO:0003677">
    <property type="term" value="F:DNA binding"/>
    <property type="evidence" value="ECO:0007669"/>
    <property type="project" value="UniProtKB-KW"/>
</dbReference>
<dbReference type="InterPro" id="IPR011009">
    <property type="entry name" value="Kinase-like_dom_sf"/>
</dbReference>
<dbReference type="PROSITE" id="PS51257">
    <property type="entry name" value="PROKAR_LIPOPROTEIN"/>
    <property type="match status" value="1"/>
</dbReference>
<dbReference type="InterPro" id="IPR036772">
    <property type="entry name" value="SRCR-like_dom_sf"/>
</dbReference>
<evidence type="ECO:0000256" key="15">
    <source>
        <dbReference type="ARBA" id="ARBA00022801"/>
    </source>
</evidence>
<feature type="domain" description="Peptidase S1" evidence="34">
    <location>
        <begin position="3393"/>
        <end position="3627"/>
    </location>
</feature>
<dbReference type="InterPro" id="IPR002172">
    <property type="entry name" value="LDrepeatLR_classA_rpt"/>
</dbReference>
<name>A0A8J7TIW5_ATRSP</name>
<dbReference type="InterPro" id="IPR038980">
    <property type="entry name" value="ATM_plant"/>
</dbReference>
<keyword evidence="20" id="KW-0576">Peroxisome</keyword>
<feature type="domain" description="PI3K/PI4K catalytic" evidence="36">
    <location>
        <begin position="2787"/>
        <end position="3103"/>
    </location>
</feature>
<dbReference type="FunFam" id="2.40.10.10:FF:000003">
    <property type="entry name" value="Transmembrane serine protease 3"/>
    <property type="match status" value="1"/>
</dbReference>
<dbReference type="GO" id="GO:0032210">
    <property type="term" value="P:regulation of telomere maintenance via telomerase"/>
    <property type="evidence" value="ECO:0007669"/>
    <property type="project" value="UniProtKB-ARBA"/>
</dbReference>
<dbReference type="Pfam" id="PF00089">
    <property type="entry name" value="Trypsin"/>
    <property type="match status" value="1"/>
</dbReference>
<evidence type="ECO:0000256" key="27">
    <source>
        <dbReference type="ARBA" id="ARBA00047899"/>
    </source>
</evidence>
<dbReference type="InterPro" id="IPR003151">
    <property type="entry name" value="PIK-rel_kinase_FAT"/>
</dbReference>
<evidence type="ECO:0000256" key="16">
    <source>
        <dbReference type="ARBA" id="ARBA00022825"/>
    </source>
</evidence>
<feature type="compositionally biased region" description="Pro residues" evidence="33">
    <location>
        <begin position="3215"/>
        <end position="3224"/>
    </location>
</feature>
<evidence type="ECO:0000256" key="6">
    <source>
        <dbReference type="ARBA" id="ARBA00012513"/>
    </source>
</evidence>
<dbReference type="PANTHER" id="PTHR37079:SF4">
    <property type="entry name" value="SERINE_THREONINE-PROTEIN KINASE ATM"/>
    <property type="match status" value="1"/>
</dbReference>
<dbReference type="GO" id="GO:0010557">
    <property type="term" value="P:positive regulation of macromolecule biosynthetic process"/>
    <property type="evidence" value="ECO:0007669"/>
    <property type="project" value="UniProtKB-ARBA"/>
</dbReference>
<comment type="catalytic activity">
    <reaction evidence="27">
        <text>L-threonyl-[protein] + ATP = O-phospho-L-threonyl-[protein] + ADP + H(+)</text>
        <dbReference type="Rhea" id="RHEA:46608"/>
        <dbReference type="Rhea" id="RHEA-COMP:11060"/>
        <dbReference type="Rhea" id="RHEA-COMP:11605"/>
        <dbReference type="ChEBI" id="CHEBI:15378"/>
        <dbReference type="ChEBI" id="CHEBI:30013"/>
        <dbReference type="ChEBI" id="CHEBI:30616"/>
        <dbReference type="ChEBI" id="CHEBI:61977"/>
        <dbReference type="ChEBI" id="CHEBI:456216"/>
        <dbReference type="EC" id="2.7.11.1"/>
    </reaction>
</comment>
<dbReference type="SMART" id="SM00192">
    <property type="entry name" value="LDLa"/>
    <property type="match status" value="1"/>
</dbReference>
<dbReference type="FunFam" id="3.30.1010.10:FF:000015">
    <property type="entry name" value="Serine-protein kinase ATM"/>
    <property type="match status" value="1"/>
</dbReference>
<dbReference type="EC" id="2.7.11.1" evidence="6"/>
<dbReference type="GO" id="GO:1904358">
    <property type="term" value="P:positive regulation of telomere maintenance via telomere lengthening"/>
    <property type="evidence" value="ECO:0007669"/>
    <property type="project" value="UniProtKB-ARBA"/>
</dbReference>
<dbReference type="GO" id="GO:0005813">
    <property type="term" value="C:centrosome"/>
    <property type="evidence" value="ECO:0007669"/>
    <property type="project" value="UniProtKB-SubCell"/>
</dbReference>
<dbReference type="GO" id="GO:0010468">
    <property type="term" value="P:regulation of gene expression"/>
    <property type="evidence" value="ECO:0007669"/>
    <property type="project" value="UniProtKB-ARBA"/>
</dbReference>
<feature type="compositionally biased region" description="Polar residues" evidence="33">
    <location>
        <begin position="929"/>
        <end position="947"/>
    </location>
</feature>
<dbReference type="SUPFAM" id="SSF57424">
    <property type="entry name" value="LDL receptor-like module"/>
    <property type="match status" value="1"/>
</dbReference>
<dbReference type="Gene3D" id="3.10.250.10">
    <property type="entry name" value="SRCR-like domain"/>
    <property type="match status" value="1"/>
</dbReference>
<dbReference type="PROSITE" id="PS00135">
    <property type="entry name" value="TRYPSIN_SER"/>
    <property type="match status" value="1"/>
</dbReference>
<feature type="non-terminal residue" evidence="38">
    <location>
        <position position="3629"/>
    </location>
</feature>
<dbReference type="Pfam" id="PF15494">
    <property type="entry name" value="SRCR_2"/>
    <property type="match status" value="1"/>
</dbReference>
<evidence type="ECO:0000256" key="2">
    <source>
        <dbReference type="ARBA" id="ARBA00004275"/>
    </source>
</evidence>
<keyword evidence="23" id="KW-0206">Cytoskeleton</keyword>
<dbReference type="GO" id="GO:0005654">
    <property type="term" value="C:nucleoplasm"/>
    <property type="evidence" value="ECO:0007669"/>
    <property type="project" value="UniProtKB-ARBA"/>
</dbReference>
<evidence type="ECO:0000256" key="4">
    <source>
        <dbReference type="ARBA" id="ARBA00004541"/>
    </source>
</evidence>
<evidence type="ECO:0000256" key="1">
    <source>
        <dbReference type="ARBA" id="ARBA00004123"/>
    </source>
</evidence>
<keyword evidence="15 32" id="KW-0378">Hydrolase</keyword>
<feature type="region of interest" description="Disordered" evidence="33">
    <location>
        <begin position="36"/>
        <end position="60"/>
    </location>
</feature>
<organism evidence="38 39">
    <name type="scientific">Atractosteus spatula</name>
    <name type="common">Alligator gar</name>
    <name type="synonym">Lepisosteus spatula</name>
    <dbReference type="NCBI Taxonomy" id="7917"/>
    <lineage>
        <taxon>Eukaryota</taxon>
        <taxon>Metazoa</taxon>
        <taxon>Chordata</taxon>
        <taxon>Craniata</taxon>
        <taxon>Vertebrata</taxon>
        <taxon>Euteleostomi</taxon>
        <taxon>Actinopterygii</taxon>
        <taxon>Neopterygii</taxon>
        <taxon>Holostei</taxon>
        <taxon>Semionotiformes</taxon>
        <taxon>Lepisosteidae</taxon>
        <taxon>Atractosteus</taxon>
    </lineage>
</organism>
<dbReference type="SUPFAM" id="SSF50494">
    <property type="entry name" value="Trypsin-like serine proteases"/>
    <property type="match status" value="1"/>
</dbReference>
<dbReference type="SUPFAM" id="SSF48371">
    <property type="entry name" value="ARM repeat"/>
    <property type="match status" value="2"/>
</dbReference>
<dbReference type="SMART" id="SM01342">
    <property type="entry name" value="TAN"/>
    <property type="match status" value="1"/>
</dbReference>
<evidence type="ECO:0000259" key="37">
    <source>
        <dbReference type="PROSITE" id="PS51189"/>
    </source>
</evidence>
<dbReference type="Gene3D" id="1.10.1070.11">
    <property type="entry name" value="Phosphatidylinositol 3-/4-kinase, catalytic domain"/>
    <property type="match status" value="1"/>
</dbReference>
<keyword evidence="39" id="KW-1185">Reference proteome</keyword>
<feature type="disulfide bond" evidence="30">
    <location>
        <begin position="3250"/>
        <end position="3262"/>
    </location>
</feature>
<keyword evidence="11" id="KW-0808">Transferase</keyword>
<dbReference type="InterPro" id="IPR018114">
    <property type="entry name" value="TRYPSIN_HIS"/>
</dbReference>
<evidence type="ECO:0000256" key="24">
    <source>
        <dbReference type="ARBA" id="ARBA00023242"/>
    </source>
</evidence>
<evidence type="ECO:0000256" key="10">
    <source>
        <dbReference type="ARBA" id="ARBA00022670"/>
    </source>
</evidence>
<dbReference type="InterPro" id="IPR036940">
    <property type="entry name" value="PI3/4_kinase_cat_sf"/>
</dbReference>
<evidence type="ECO:0000259" key="36">
    <source>
        <dbReference type="PROSITE" id="PS50290"/>
    </source>
</evidence>
<dbReference type="GO" id="GO:0016020">
    <property type="term" value="C:membrane"/>
    <property type="evidence" value="ECO:0007669"/>
    <property type="project" value="InterPro"/>
</dbReference>
<dbReference type="GO" id="GO:1901701">
    <property type="term" value="P:cellular response to oxygen-containing compound"/>
    <property type="evidence" value="ECO:0007669"/>
    <property type="project" value="UniProtKB-ARBA"/>
</dbReference>
<keyword evidence="10 32" id="KW-0645">Protease</keyword>
<dbReference type="GO" id="GO:0042981">
    <property type="term" value="P:regulation of apoptotic process"/>
    <property type="evidence" value="ECO:0007669"/>
    <property type="project" value="UniProtKB-ARBA"/>
</dbReference>
<comment type="similarity">
    <text evidence="5">Belongs to the PI3/PI4-kinase family. ATM subfamily.</text>
</comment>
<evidence type="ECO:0000256" key="21">
    <source>
        <dbReference type="ARBA" id="ARBA00023157"/>
    </source>
</evidence>
<evidence type="ECO:0000256" key="7">
    <source>
        <dbReference type="ARBA" id="ARBA00022490"/>
    </source>
</evidence>
<accession>A0A8J7TIW5</accession>
<comment type="subcellular location">
    <subcellularLocation>
        <location evidence="3">Cytoplasm</location>
        <location evidence="3">Cytoskeleton</location>
        <location evidence="3">Microtubule organizing center</location>
        <location evidence="3">Centrosome</location>
    </subcellularLocation>
    <subcellularLocation>
        <location evidence="4">Cytoplasmic vesicle</location>
    </subcellularLocation>
    <subcellularLocation>
        <location evidence="1">Nucleus</location>
    </subcellularLocation>
    <subcellularLocation>
        <location evidence="2">Peroxisome</location>
    </subcellularLocation>
</comment>
<feature type="region of interest" description="Disordered" evidence="33">
    <location>
        <begin position="2675"/>
        <end position="2698"/>
    </location>
</feature>
<feature type="compositionally biased region" description="Low complexity" evidence="33">
    <location>
        <begin position="38"/>
        <end position="53"/>
    </location>
</feature>
<dbReference type="InterPro" id="IPR044107">
    <property type="entry name" value="PIKKc_ATM"/>
</dbReference>
<evidence type="ECO:0000256" key="14">
    <source>
        <dbReference type="ARBA" id="ARBA00022777"/>
    </source>
</evidence>
<keyword evidence="22" id="KW-0325">Glycoprotein</keyword>
<keyword evidence="26" id="KW-0968">Cytoplasmic vesicle</keyword>
<gene>
    <name evidence="38" type="primary">Atm</name>
    <name evidence="38" type="ORF">GTO95_0015159</name>
</gene>
<evidence type="ECO:0000256" key="13">
    <source>
        <dbReference type="ARBA" id="ARBA00022763"/>
    </source>
</evidence>
<keyword evidence="8" id="KW-0723">Serine/threonine-protein kinase</keyword>
<dbReference type="PROSITE" id="PS50287">
    <property type="entry name" value="SRCR_2"/>
    <property type="match status" value="1"/>
</dbReference>
<keyword evidence="19" id="KW-0238">DNA-binding</keyword>
<feature type="domain" description="SRCR" evidence="35">
    <location>
        <begin position="3272"/>
        <end position="3381"/>
    </location>
</feature>
<dbReference type="GO" id="GO:0000077">
    <property type="term" value="P:DNA damage checkpoint signaling"/>
    <property type="evidence" value="ECO:0007669"/>
    <property type="project" value="UniProtKB-ARBA"/>
</dbReference>
<dbReference type="InterPro" id="IPR001314">
    <property type="entry name" value="Peptidase_S1A"/>
</dbReference>
<dbReference type="CDD" id="cd05171">
    <property type="entry name" value="PIKKc_ATM"/>
    <property type="match status" value="1"/>
</dbReference>
<evidence type="ECO:0000256" key="8">
    <source>
        <dbReference type="ARBA" id="ARBA00022527"/>
    </source>
</evidence>
<evidence type="ECO:0000256" key="28">
    <source>
        <dbReference type="ARBA" id="ARBA00048977"/>
    </source>
</evidence>